<protein>
    <submittedName>
        <fullName evidence="4">GNAT family N-acetyltransferase</fullName>
    </submittedName>
</protein>
<dbReference type="CDD" id="cd04301">
    <property type="entry name" value="NAT_SF"/>
    <property type="match status" value="1"/>
</dbReference>
<evidence type="ECO:0000313" key="4">
    <source>
        <dbReference type="EMBL" id="MBC1300651.1"/>
    </source>
</evidence>
<dbReference type="GeneID" id="58724066"/>
<dbReference type="InterPro" id="IPR000182">
    <property type="entry name" value="GNAT_dom"/>
</dbReference>
<evidence type="ECO:0000313" key="5">
    <source>
        <dbReference type="Proteomes" id="UP000570851"/>
    </source>
</evidence>
<dbReference type="InterPro" id="IPR050680">
    <property type="entry name" value="YpeA/RimI_acetyltransf"/>
</dbReference>
<evidence type="ECO:0000256" key="2">
    <source>
        <dbReference type="ARBA" id="ARBA00023315"/>
    </source>
</evidence>
<evidence type="ECO:0000256" key="1">
    <source>
        <dbReference type="ARBA" id="ARBA00022679"/>
    </source>
</evidence>
<dbReference type="RefSeq" id="WP_011318228.1">
    <property type="nucleotide sequence ID" value="NZ_JACKZP010000004.1"/>
</dbReference>
<accession>A0ABR6S2L7</accession>
<keyword evidence="2" id="KW-0012">Acyltransferase</keyword>
<feature type="domain" description="N-acetyltransferase" evidence="3">
    <location>
        <begin position="23"/>
        <end position="175"/>
    </location>
</feature>
<keyword evidence="5" id="KW-1185">Reference proteome</keyword>
<proteinExistence type="predicted"/>
<comment type="caution">
    <text evidence="4">The sequence shown here is derived from an EMBL/GenBank/DDBJ whole genome shotgun (WGS) entry which is preliminary data.</text>
</comment>
<organism evidence="4 5">
    <name type="scientific">Trichormus variabilis N2B</name>
    <dbReference type="NCBI Taxonomy" id="2681315"/>
    <lineage>
        <taxon>Bacteria</taxon>
        <taxon>Bacillati</taxon>
        <taxon>Cyanobacteriota</taxon>
        <taxon>Cyanophyceae</taxon>
        <taxon>Nostocales</taxon>
        <taxon>Nostocaceae</taxon>
        <taxon>Trichormus</taxon>
    </lineage>
</organism>
<dbReference type="SUPFAM" id="SSF55729">
    <property type="entry name" value="Acyl-CoA N-acyltransferases (Nat)"/>
    <property type="match status" value="1"/>
</dbReference>
<dbReference type="Proteomes" id="UP000570851">
    <property type="component" value="Unassembled WGS sequence"/>
</dbReference>
<dbReference type="EMBL" id="JACKZP010000004">
    <property type="protein sequence ID" value="MBC1300651.1"/>
    <property type="molecule type" value="Genomic_DNA"/>
</dbReference>
<name>A0ABR6S2L7_ANAVA</name>
<dbReference type="InterPro" id="IPR016181">
    <property type="entry name" value="Acyl_CoA_acyltransferase"/>
</dbReference>
<dbReference type="PROSITE" id="PS51186">
    <property type="entry name" value="GNAT"/>
    <property type="match status" value="1"/>
</dbReference>
<keyword evidence="1" id="KW-0808">Transferase</keyword>
<dbReference type="Pfam" id="PF00583">
    <property type="entry name" value="Acetyltransf_1"/>
    <property type="match status" value="1"/>
</dbReference>
<evidence type="ECO:0000259" key="3">
    <source>
        <dbReference type="PROSITE" id="PS51186"/>
    </source>
</evidence>
<gene>
    <name evidence="4" type="ORF">GNE12_01825</name>
</gene>
<dbReference type="PANTHER" id="PTHR43420">
    <property type="entry name" value="ACETYLTRANSFERASE"/>
    <property type="match status" value="1"/>
</dbReference>
<dbReference type="Gene3D" id="3.40.630.30">
    <property type="match status" value="1"/>
</dbReference>
<sequence length="175" mass="20362">MTIYHIRRGSTLERSQLVKFIQRTYQELFPQQKDFAHLAITVEQYFSKDTPLWWVDFSSQESRAELGTMTRVESLNISSPLLPPTSSPVACLWMGNAIDQIKGDRHAHIFLLYVVPEHRRRGIATALMQYAENWAKQRGDRQIALQVFQSNPPAINLYNHLGYQTQSLWMVKKIN</sequence>
<reference evidence="4 5" key="1">
    <citation type="submission" date="2019-11" db="EMBL/GenBank/DDBJ databases">
        <title>Comparison of genomes from free-living endosymbiotic cyanobacteria isolated from Azolla.</title>
        <authorList>
            <person name="Thiel T."/>
            <person name="Pratte B."/>
        </authorList>
    </citation>
    <scope>NUCLEOTIDE SEQUENCE [LARGE SCALE GENOMIC DNA]</scope>
    <source>
        <strain evidence="4 5">N2B</strain>
    </source>
</reference>